<gene>
    <name evidence="2" type="ORF">FIBRA_06458</name>
</gene>
<dbReference type="HOGENOM" id="CLU_2512656_0_0_1"/>
<dbReference type="GeneID" id="24099198"/>
<dbReference type="EMBL" id="HE797149">
    <property type="protein sequence ID" value="CCM04287.1"/>
    <property type="molecule type" value="Genomic_DNA"/>
</dbReference>
<accession>J4HZ50</accession>
<reference evidence="2 3" key="1">
    <citation type="journal article" date="2012" name="Appl. Environ. Microbiol.">
        <title>Short-read sequencing for genomic analysis of the brown rot fungus Fibroporia radiculosa.</title>
        <authorList>
            <person name="Tang J.D."/>
            <person name="Perkins A.D."/>
            <person name="Sonstegard T.S."/>
            <person name="Schroeder S.G."/>
            <person name="Burgess S.C."/>
            <person name="Diehl S.V."/>
        </authorList>
    </citation>
    <scope>NUCLEOTIDE SEQUENCE [LARGE SCALE GENOMIC DNA]</scope>
    <source>
        <strain evidence="2 3">TFFH 294</strain>
    </source>
</reference>
<evidence type="ECO:0000313" key="3">
    <source>
        <dbReference type="Proteomes" id="UP000006352"/>
    </source>
</evidence>
<protein>
    <submittedName>
        <fullName evidence="2">Uncharacterized protein</fullName>
    </submittedName>
</protein>
<dbReference type="InParanoid" id="J4HZ50"/>
<feature type="compositionally biased region" description="Low complexity" evidence="1">
    <location>
        <begin position="65"/>
        <end position="85"/>
    </location>
</feature>
<sequence>MVFPAFPLKLNVSIQVNNVHTTTVKKAAPAAPAHAKASSSAAVKKPAAVKAAPRAKNADAHTPAKKPSGTKPAAAKSPSKTAHKH</sequence>
<evidence type="ECO:0000256" key="1">
    <source>
        <dbReference type="SAM" id="MobiDB-lite"/>
    </source>
</evidence>
<evidence type="ECO:0000313" key="2">
    <source>
        <dbReference type="EMBL" id="CCM04287.1"/>
    </source>
</evidence>
<keyword evidence="3" id="KW-1185">Reference proteome</keyword>
<dbReference type="Proteomes" id="UP000006352">
    <property type="component" value="Unassembled WGS sequence"/>
</dbReference>
<dbReference type="AlphaFoldDB" id="J4HZ50"/>
<feature type="region of interest" description="Disordered" evidence="1">
    <location>
        <begin position="27"/>
        <end position="85"/>
    </location>
</feature>
<dbReference type="RefSeq" id="XP_012183570.1">
    <property type="nucleotide sequence ID" value="XM_012328180.1"/>
</dbReference>
<name>J4HZ50_9APHY</name>
<organism evidence="2 3">
    <name type="scientific">Fibroporia radiculosa</name>
    <dbReference type="NCBI Taxonomy" id="599839"/>
    <lineage>
        <taxon>Eukaryota</taxon>
        <taxon>Fungi</taxon>
        <taxon>Dikarya</taxon>
        <taxon>Basidiomycota</taxon>
        <taxon>Agaricomycotina</taxon>
        <taxon>Agaricomycetes</taxon>
        <taxon>Polyporales</taxon>
        <taxon>Fibroporiaceae</taxon>
        <taxon>Fibroporia</taxon>
    </lineage>
</organism>
<proteinExistence type="predicted"/>
<feature type="compositionally biased region" description="Low complexity" evidence="1">
    <location>
        <begin position="27"/>
        <end position="55"/>
    </location>
</feature>